<evidence type="ECO:0000256" key="4">
    <source>
        <dbReference type="ARBA" id="ARBA00023186"/>
    </source>
</evidence>
<evidence type="ECO:0000313" key="9">
    <source>
        <dbReference type="EMBL" id="HDL89541.1"/>
    </source>
</evidence>
<dbReference type="Pfam" id="PF00639">
    <property type="entry name" value="Rotamase"/>
    <property type="match status" value="1"/>
</dbReference>
<dbReference type="InterPro" id="IPR000297">
    <property type="entry name" value="PPIase_PpiC"/>
</dbReference>
<evidence type="ECO:0000256" key="1">
    <source>
        <dbReference type="ARBA" id="ARBA00022729"/>
    </source>
</evidence>
<reference evidence="9" key="1">
    <citation type="journal article" date="2020" name="mSystems">
        <title>Genome- and Community-Level Interaction Insights into Carbon Utilization and Element Cycling Functions of Hydrothermarchaeota in Hydrothermal Sediment.</title>
        <authorList>
            <person name="Zhou Z."/>
            <person name="Liu Y."/>
            <person name="Xu W."/>
            <person name="Pan J."/>
            <person name="Luo Z.H."/>
            <person name="Li M."/>
        </authorList>
    </citation>
    <scope>NUCLEOTIDE SEQUENCE [LARGE SCALE GENOMIC DNA]</scope>
    <source>
        <strain evidence="9">HyVt-19</strain>
    </source>
</reference>
<accession>A0A7C1B0V1</accession>
<dbReference type="AlphaFoldDB" id="A0A7C1B0V1"/>
<dbReference type="InterPro" id="IPR015391">
    <property type="entry name" value="SurA_N"/>
</dbReference>
<evidence type="ECO:0000256" key="3">
    <source>
        <dbReference type="ARBA" id="ARBA00023110"/>
    </source>
</evidence>
<feature type="signal peptide" evidence="7">
    <location>
        <begin position="1"/>
        <end position="26"/>
    </location>
</feature>
<dbReference type="SUPFAM" id="SSF109998">
    <property type="entry name" value="Triger factor/SurA peptide-binding domain-like"/>
    <property type="match status" value="1"/>
</dbReference>
<dbReference type="SUPFAM" id="SSF54534">
    <property type="entry name" value="FKBP-like"/>
    <property type="match status" value="1"/>
</dbReference>
<sequence>MIASRRFKVLICFIAAIALSCTKVGAEVLDKIVAVVNDDIILHSELRKEVQRFMRTRGKEVPLPESVIERQVLERMIQEKLVDQEMKRLKISVSDSAVESAIEKIKQDNGWTDEQFQYILQQRNMTYDEFKEEMRKELERNLLIERVFQSKTVITDEQIDEYLNENQNNEPTVRVNLSVIFIPKDQATDKSPEEILEEIRKGADFYEMARKYSRGPAASEGGKLGWIELGELAKPLQKVLVTMKPGQVSPVVPLEAGYFIVKLESIERQKIGAEISPAEREKIRRFLFKREVNRKFREWLNGLMKRSYIRVSL</sequence>
<dbReference type="PANTHER" id="PTHR47637:SF1">
    <property type="entry name" value="CHAPERONE SURA"/>
    <property type="match status" value="1"/>
</dbReference>
<protein>
    <recommendedName>
        <fullName evidence="8">PpiC domain-containing protein</fullName>
    </recommendedName>
</protein>
<keyword evidence="3 6" id="KW-0697">Rotamase</keyword>
<organism evidence="9">
    <name type="scientific">Thermodesulforhabdus norvegica</name>
    <dbReference type="NCBI Taxonomy" id="39841"/>
    <lineage>
        <taxon>Bacteria</taxon>
        <taxon>Pseudomonadati</taxon>
        <taxon>Thermodesulfobacteriota</taxon>
        <taxon>Syntrophobacteria</taxon>
        <taxon>Syntrophobacterales</taxon>
        <taxon>Thermodesulforhabdaceae</taxon>
        <taxon>Thermodesulforhabdus</taxon>
    </lineage>
</organism>
<evidence type="ECO:0000259" key="8">
    <source>
        <dbReference type="PROSITE" id="PS50198"/>
    </source>
</evidence>
<dbReference type="Gene3D" id="1.10.4030.10">
    <property type="entry name" value="Porin chaperone SurA, peptide-binding domain"/>
    <property type="match status" value="1"/>
</dbReference>
<keyword evidence="4" id="KW-0143">Chaperone</keyword>
<dbReference type="Gene3D" id="3.10.50.40">
    <property type="match status" value="1"/>
</dbReference>
<dbReference type="Proteomes" id="UP000886355">
    <property type="component" value="Unassembled WGS sequence"/>
</dbReference>
<dbReference type="Pfam" id="PF09312">
    <property type="entry name" value="SurA_N"/>
    <property type="match status" value="1"/>
</dbReference>
<comment type="caution">
    <text evidence="9">The sequence shown here is derived from an EMBL/GenBank/DDBJ whole genome shotgun (WGS) entry which is preliminary data.</text>
</comment>
<keyword evidence="1 7" id="KW-0732">Signal</keyword>
<dbReference type="PANTHER" id="PTHR47637">
    <property type="entry name" value="CHAPERONE SURA"/>
    <property type="match status" value="1"/>
</dbReference>
<dbReference type="InterPro" id="IPR050280">
    <property type="entry name" value="OMP_Chaperone_SurA"/>
</dbReference>
<dbReference type="InterPro" id="IPR027304">
    <property type="entry name" value="Trigger_fact/SurA_dom_sf"/>
</dbReference>
<evidence type="ECO:0000256" key="7">
    <source>
        <dbReference type="SAM" id="SignalP"/>
    </source>
</evidence>
<gene>
    <name evidence="9" type="ORF">ENG14_01390</name>
</gene>
<keyword evidence="2" id="KW-0574">Periplasm</keyword>
<dbReference type="InterPro" id="IPR046357">
    <property type="entry name" value="PPIase_dom_sf"/>
</dbReference>
<feature type="chain" id="PRO_5028033436" description="PpiC domain-containing protein" evidence="7">
    <location>
        <begin position="27"/>
        <end position="313"/>
    </location>
</feature>
<feature type="domain" description="PpiC" evidence="8">
    <location>
        <begin position="172"/>
        <end position="265"/>
    </location>
</feature>
<evidence type="ECO:0000256" key="2">
    <source>
        <dbReference type="ARBA" id="ARBA00022764"/>
    </source>
</evidence>
<dbReference type="GO" id="GO:0003755">
    <property type="term" value="F:peptidyl-prolyl cis-trans isomerase activity"/>
    <property type="evidence" value="ECO:0007669"/>
    <property type="project" value="UniProtKB-KW"/>
</dbReference>
<evidence type="ECO:0000256" key="5">
    <source>
        <dbReference type="ARBA" id="ARBA00023235"/>
    </source>
</evidence>
<proteinExistence type="predicted"/>
<dbReference type="PROSITE" id="PS51257">
    <property type="entry name" value="PROKAR_LIPOPROTEIN"/>
    <property type="match status" value="1"/>
</dbReference>
<dbReference type="EMBL" id="DQZW01000067">
    <property type="protein sequence ID" value="HDL89541.1"/>
    <property type="molecule type" value="Genomic_DNA"/>
</dbReference>
<dbReference type="PROSITE" id="PS50198">
    <property type="entry name" value="PPIC_PPIASE_2"/>
    <property type="match status" value="1"/>
</dbReference>
<evidence type="ECO:0000256" key="6">
    <source>
        <dbReference type="PROSITE-ProRule" id="PRU00278"/>
    </source>
</evidence>
<keyword evidence="5 6" id="KW-0413">Isomerase</keyword>
<name>A0A7C1B0V1_9BACT</name>